<comment type="caution">
    <text evidence="3">The sequence shown here is derived from an EMBL/GenBank/DDBJ whole genome shotgun (WGS) entry which is preliminary data.</text>
</comment>
<dbReference type="OrthoDB" id="444530at2759"/>
<keyword evidence="4" id="KW-1185">Reference proteome</keyword>
<evidence type="ECO:0000313" key="3">
    <source>
        <dbReference type="EMBL" id="CAE7251877.1"/>
    </source>
</evidence>
<feature type="non-terminal residue" evidence="3">
    <location>
        <position position="1"/>
    </location>
</feature>
<sequence>NLMKPIAVRLPCCCSILLCFAITVCATEHCEEDLSASCSLDVQLLQVSQALDVPAERVEAPREDVRDLFHAIGSAEAAATLQPGLIAERAVEELLVTAASRENRVALVQKTAAGAVGTETICVIVGAVLLAVLVCLIFCCFRPSVSYEEAASKDGSFLPPGASTLQR</sequence>
<dbReference type="Proteomes" id="UP000649617">
    <property type="component" value="Unassembled WGS sequence"/>
</dbReference>
<dbReference type="AlphaFoldDB" id="A0A812M4D1"/>
<dbReference type="EMBL" id="CAJNIZ010006674">
    <property type="protein sequence ID" value="CAE7251877.1"/>
    <property type="molecule type" value="Genomic_DNA"/>
</dbReference>
<feature type="non-terminal residue" evidence="3">
    <location>
        <position position="167"/>
    </location>
</feature>
<evidence type="ECO:0000256" key="2">
    <source>
        <dbReference type="SAM" id="SignalP"/>
    </source>
</evidence>
<keyword evidence="1" id="KW-1133">Transmembrane helix</keyword>
<keyword evidence="1" id="KW-0812">Transmembrane</keyword>
<evidence type="ECO:0000313" key="4">
    <source>
        <dbReference type="Proteomes" id="UP000649617"/>
    </source>
</evidence>
<evidence type="ECO:0000256" key="1">
    <source>
        <dbReference type="SAM" id="Phobius"/>
    </source>
</evidence>
<feature type="chain" id="PRO_5033014775" evidence="2">
    <location>
        <begin position="27"/>
        <end position="167"/>
    </location>
</feature>
<reference evidence="3" key="1">
    <citation type="submission" date="2021-02" db="EMBL/GenBank/DDBJ databases">
        <authorList>
            <person name="Dougan E. K."/>
            <person name="Rhodes N."/>
            <person name="Thang M."/>
            <person name="Chan C."/>
        </authorList>
    </citation>
    <scope>NUCLEOTIDE SEQUENCE</scope>
</reference>
<keyword evidence="2" id="KW-0732">Signal</keyword>
<feature type="transmembrane region" description="Helical" evidence="1">
    <location>
        <begin position="123"/>
        <end position="141"/>
    </location>
</feature>
<feature type="signal peptide" evidence="2">
    <location>
        <begin position="1"/>
        <end position="26"/>
    </location>
</feature>
<proteinExistence type="predicted"/>
<gene>
    <name evidence="3" type="ORF">SPIL2461_LOCUS4900</name>
</gene>
<protein>
    <submittedName>
        <fullName evidence="3">Uncharacterized protein</fullName>
    </submittedName>
</protein>
<name>A0A812M4D1_SYMPI</name>
<organism evidence="3 4">
    <name type="scientific">Symbiodinium pilosum</name>
    <name type="common">Dinoflagellate</name>
    <dbReference type="NCBI Taxonomy" id="2952"/>
    <lineage>
        <taxon>Eukaryota</taxon>
        <taxon>Sar</taxon>
        <taxon>Alveolata</taxon>
        <taxon>Dinophyceae</taxon>
        <taxon>Suessiales</taxon>
        <taxon>Symbiodiniaceae</taxon>
        <taxon>Symbiodinium</taxon>
    </lineage>
</organism>
<accession>A0A812M4D1</accession>
<keyword evidence="1" id="KW-0472">Membrane</keyword>